<dbReference type="InterPro" id="IPR013525">
    <property type="entry name" value="ABC2_TM"/>
</dbReference>
<evidence type="ECO:0000259" key="10">
    <source>
        <dbReference type="PROSITE" id="PS51012"/>
    </source>
</evidence>
<dbReference type="Pfam" id="PF01061">
    <property type="entry name" value="ABC2_membrane"/>
    <property type="match status" value="1"/>
</dbReference>
<name>A0A8A4K6J7_PANAN</name>
<gene>
    <name evidence="11" type="ORF">H0Z12_09185</name>
</gene>
<keyword evidence="6 9" id="KW-0812">Transmembrane</keyword>
<feature type="transmembrane region" description="Helical" evidence="9">
    <location>
        <begin position="60"/>
        <end position="86"/>
    </location>
</feature>
<reference evidence="11" key="1">
    <citation type="submission" date="2020-07" db="EMBL/GenBank/DDBJ databases">
        <title>Genome Sequences for Panteoa spp. that cause Center Rot in Onions.</title>
        <authorList>
            <person name="Asselin J.A."/>
            <person name="Helmann T."/>
            <person name="Beer S."/>
            <person name="Stodghill P."/>
        </authorList>
    </citation>
    <scope>NUCLEOTIDE SEQUENCE</scope>
    <source>
        <strain evidence="11">OC5a</strain>
    </source>
</reference>
<dbReference type="GO" id="GO:0005886">
    <property type="term" value="C:plasma membrane"/>
    <property type="evidence" value="ECO:0007669"/>
    <property type="project" value="UniProtKB-SubCell"/>
</dbReference>
<feature type="transmembrane region" description="Helical" evidence="9">
    <location>
        <begin position="134"/>
        <end position="159"/>
    </location>
</feature>
<keyword evidence="7 9" id="KW-1133">Transmembrane helix</keyword>
<keyword evidence="5" id="KW-0997">Cell inner membrane</keyword>
<comment type="similarity">
    <text evidence="2 9">Belongs to the ABC-2 integral membrane protein family.</text>
</comment>
<dbReference type="InterPro" id="IPR047817">
    <property type="entry name" value="ABC2_TM_bact-type"/>
</dbReference>
<accession>A0A8A4K6J7</accession>
<evidence type="ECO:0000256" key="2">
    <source>
        <dbReference type="ARBA" id="ARBA00007783"/>
    </source>
</evidence>
<dbReference type="GO" id="GO:0015920">
    <property type="term" value="P:lipopolysaccharide transport"/>
    <property type="evidence" value="ECO:0007669"/>
    <property type="project" value="TreeGrafter"/>
</dbReference>
<evidence type="ECO:0000256" key="7">
    <source>
        <dbReference type="ARBA" id="ARBA00022989"/>
    </source>
</evidence>
<evidence type="ECO:0000256" key="4">
    <source>
        <dbReference type="ARBA" id="ARBA00022475"/>
    </source>
</evidence>
<feature type="transmembrane region" description="Helical" evidence="9">
    <location>
        <begin position="229"/>
        <end position="247"/>
    </location>
</feature>
<dbReference type="Proteomes" id="UP000663901">
    <property type="component" value="Chromosome"/>
</dbReference>
<dbReference type="PANTHER" id="PTHR30413">
    <property type="entry name" value="INNER MEMBRANE TRANSPORT PERMEASE"/>
    <property type="match status" value="1"/>
</dbReference>
<feature type="transmembrane region" description="Helical" evidence="9">
    <location>
        <begin position="171"/>
        <end position="189"/>
    </location>
</feature>
<dbReference type="RefSeq" id="WP_104933489.1">
    <property type="nucleotide sequence ID" value="NZ_CP020943.2"/>
</dbReference>
<protein>
    <recommendedName>
        <fullName evidence="9">Transport permease protein</fullName>
    </recommendedName>
</protein>
<evidence type="ECO:0000256" key="3">
    <source>
        <dbReference type="ARBA" id="ARBA00022448"/>
    </source>
</evidence>
<evidence type="ECO:0000256" key="1">
    <source>
        <dbReference type="ARBA" id="ARBA00004429"/>
    </source>
</evidence>
<evidence type="ECO:0000313" key="11">
    <source>
        <dbReference type="EMBL" id="QTC47705.1"/>
    </source>
</evidence>
<evidence type="ECO:0000256" key="5">
    <source>
        <dbReference type="ARBA" id="ARBA00022519"/>
    </source>
</evidence>
<dbReference type="EMBL" id="CP059084">
    <property type="protein sequence ID" value="QTC47705.1"/>
    <property type="molecule type" value="Genomic_DNA"/>
</dbReference>
<evidence type="ECO:0000256" key="6">
    <source>
        <dbReference type="ARBA" id="ARBA00022692"/>
    </source>
</evidence>
<organism evidence="11 12">
    <name type="scientific">Pantoea ananas</name>
    <name type="common">Erwinia uredovora</name>
    <dbReference type="NCBI Taxonomy" id="553"/>
    <lineage>
        <taxon>Bacteria</taxon>
        <taxon>Pseudomonadati</taxon>
        <taxon>Pseudomonadota</taxon>
        <taxon>Gammaproteobacteria</taxon>
        <taxon>Enterobacterales</taxon>
        <taxon>Erwiniaceae</taxon>
        <taxon>Pantoea</taxon>
    </lineage>
</organism>
<sequence length="255" mass="29808">MRISLGYIYDLAVVVTQKELKVRYKSSFFGYLWSIANPLLFAMIYFFIFKLVMRVQIPNYTLFIISGLFPWQWFASSTSNSLLSFLANAQIIKKTNFPRSIIPISNVMMECLHFLCTVPVIIVFLYIYDMRPSIDWLIGIPLIGLGQILLMLGIAFTLSSLNLFFRDLERFVGLGIMLLFYCTPILYSADMIPEQYRWLVTYNPFSCMILSWRQLFMNNSINYEMILELYFYGALSIIFGSVVFNKLKHKFAEIL</sequence>
<comment type="subcellular location">
    <subcellularLocation>
        <location evidence="1 9">Cell inner membrane</location>
        <topology evidence="1 9">Multi-pass membrane protein</topology>
    </subcellularLocation>
</comment>
<proteinExistence type="inferred from homology"/>
<feature type="transmembrane region" description="Helical" evidence="9">
    <location>
        <begin position="107"/>
        <end position="128"/>
    </location>
</feature>
<dbReference type="PROSITE" id="PS51012">
    <property type="entry name" value="ABC_TM2"/>
    <property type="match status" value="1"/>
</dbReference>
<feature type="transmembrane region" description="Helical" evidence="9">
    <location>
        <begin position="28"/>
        <end position="48"/>
    </location>
</feature>
<evidence type="ECO:0000256" key="9">
    <source>
        <dbReference type="RuleBase" id="RU361157"/>
    </source>
</evidence>
<feature type="domain" description="ABC transmembrane type-2" evidence="10">
    <location>
        <begin position="29"/>
        <end position="247"/>
    </location>
</feature>
<dbReference type="AlphaFoldDB" id="A0A8A4K6J7"/>
<evidence type="ECO:0000313" key="12">
    <source>
        <dbReference type="Proteomes" id="UP000663901"/>
    </source>
</evidence>
<keyword evidence="8 9" id="KW-0472">Membrane</keyword>
<keyword evidence="4 9" id="KW-1003">Cell membrane</keyword>
<evidence type="ECO:0000256" key="8">
    <source>
        <dbReference type="ARBA" id="ARBA00023136"/>
    </source>
</evidence>
<keyword evidence="3 9" id="KW-0813">Transport</keyword>
<dbReference type="GO" id="GO:0140359">
    <property type="term" value="F:ABC-type transporter activity"/>
    <property type="evidence" value="ECO:0007669"/>
    <property type="project" value="InterPro"/>
</dbReference>
<dbReference type="PANTHER" id="PTHR30413:SF8">
    <property type="entry name" value="TRANSPORT PERMEASE PROTEIN"/>
    <property type="match status" value="1"/>
</dbReference>